<sequence length="566" mass="63540">MTPSAYRTRTKPAYCLTHVDDIFRRGGLEPIGTFHKPEKMRRCRCLACAVEADYRMVTVEERTDHRETACDACRWRAWAETARATAGRSARTTPNDLDAVAKLAQEHFYVYIRPLTDPSLPDDPHLTECERCGVRSVQRVGDMGFVCGCTKSRIRTAPPRKKLFKDSGSPALDWWAEDNDAVLLATATMKANREADWICPKGHRFTAPIRTMSETPRCGECAEEARLSDMVRIQAIAHLTISQVSELAETWDDPAYDPAQVMVLDDRPTFGVGFRWKCPNGHHPRLSISRWYLHGCDHCAAAKTRSARAGVVNLEPEIANQYAERNSTPIEKVTPGSSRPRWWKDPVCGHEWEASPRERMQQPVWRCPICRTRTNSFGWNYPELAEEWADTNPVTPFHVLPTGRMDFTPEWVCAHDSAHRWSAPLTSRVNGAGCPDCRVSGKSKVEVLYLAAAAETYGEALSGRTVRHEAFRRRGSWTVDILVGDVAIEYDGAYWHADKVAVDTDKSLDLLAAGLKVIRLREHPLPLLQIDDPLYAEFTVYASAPDPAGVIQLIAARFGAPAVSRQ</sequence>
<dbReference type="PANTHER" id="PTHR37317:SF1">
    <property type="entry name" value="ZINC-RIBBON DOMAIN-CONTAINING PROTEIN-RELATED"/>
    <property type="match status" value="1"/>
</dbReference>
<dbReference type="Proteomes" id="UP001291912">
    <property type="component" value="Unassembled WGS sequence"/>
</dbReference>
<comment type="caution">
    <text evidence="2">The sequence shown here is derived from an EMBL/GenBank/DDBJ whole genome shotgun (WGS) entry which is preliminary data.</text>
</comment>
<evidence type="ECO:0000259" key="1">
    <source>
        <dbReference type="Pfam" id="PF14311"/>
    </source>
</evidence>
<reference evidence="2 3" key="1">
    <citation type="submission" date="2023-10" db="EMBL/GenBank/DDBJ databases">
        <title>Microbacterium xanthum sp. nov., isolated from seaweed.</title>
        <authorList>
            <person name="Lee S.D."/>
        </authorList>
    </citation>
    <scope>NUCLEOTIDE SEQUENCE [LARGE SCALE GENOMIC DNA]</scope>
    <source>
        <strain evidence="2 3">KCTC 19124</strain>
    </source>
</reference>
<feature type="domain" description="Treble clef zinc finger" evidence="1">
    <location>
        <begin position="320"/>
        <end position="372"/>
    </location>
</feature>
<proteinExistence type="predicted"/>
<dbReference type="RefSeq" id="WP_194423528.1">
    <property type="nucleotide sequence ID" value="NZ_BAAAPT010000001.1"/>
</dbReference>
<dbReference type="Gene3D" id="3.40.960.10">
    <property type="entry name" value="VSR Endonuclease"/>
    <property type="match status" value="1"/>
</dbReference>
<accession>A0ABU5N428</accession>
<name>A0ABU5N428_9MICO</name>
<dbReference type="EMBL" id="JAWJYN010000001">
    <property type="protein sequence ID" value="MDZ8160850.1"/>
    <property type="molecule type" value="Genomic_DNA"/>
</dbReference>
<dbReference type="Pfam" id="PF14311">
    <property type="entry name" value="DUF4379"/>
    <property type="match status" value="2"/>
</dbReference>
<protein>
    <submittedName>
        <fullName evidence="2">Zinc-ribbon domain-containing protein</fullName>
    </submittedName>
</protein>
<dbReference type="PANTHER" id="PTHR37317">
    <property type="entry name" value="BLR8090 PROTEIN"/>
    <property type="match status" value="1"/>
</dbReference>
<feature type="domain" description="Treble clef zinc finger" evidence="1">
    <location>
        <begin position="384"/>
        <end position="438"/>
    </location>
</feature>
<evidence type="ECO:0000313" key="2">
    <source>
        <dbReference type="EMBL" id="MDZ8160850.1"/>
    </source>
</evidence>
<keyword evidence="3" id="KW-1185">Reference proteome</keyword>
<dbReference type="InterPro" id="IPR025487">
    <property type="entry name" value="DUF4379"/>
</dbReference>
<organism evidence="2 3">
    <name type="scientific">Microbacterium aquimaris</name>
    <dbReference type="NCBI Taxonomy" id="459816"/>
    <lineage>
        <taxon>Bacteria</taxon>
        <taxon>Bacillati</taxon>
        <taxon>Actinomycetota</taxon>
        <taxon>Actinomycetes</taxon>
        <taxon>Micrococcales</taxon>
        <taxon>Microbacteriaceae</taxon>
        <taxon>Microbacterium</taxon>
    </lineage>
</organism>
<gene>
    <name evidence="2" type="ORF">R2Q92_03315</name>
</gene>
<evidence type="ECO:0000313" key="3">
    <source>
        <dbReference type="Proteomes" id="UP001291912"/>
    </source>
</evidence>